<evidence type="ECO:0000313" key="2">
    <source>
        <dbReference type="Proteomes" id="UP001501721"/>
    </source>
</evidence>
<dbReference type="Proteomes" id="UP001501721">
    <property type="component" value="Unassembled WGS sequence"/>
</dbReference>
<evidence type="ECO:0000313" key="1">
    <source>
        <dbReference type="EMBL" id="GAA2463962.1"/>
    </source>
</evidence>
<keyword evidence="2" id="KW-1185">Reference proteome</keyword>
<name>A0ABP5XPN0_9ACTN</name>
<accession>A0ABP5XPN0</accession>
<protein>
    <recommendedName>
        <fullName evidence="3">Transposase</fullName>
    </recommendedName>
</protein>
<evidence type="ECO:0008006" key="3">
    <source>
        <dbReference type="Google" id="ProtNLM"/>
    </source>
</evidence>
<gene>
    <name evidence="1" type="ORF">GCM10010422_00280</name>
</gene>
<comment type="caution">
    <text evidence="1">The sequence shown here is derived from an EMBL/GenBank/DDBJ whole genome shotgun (WGS) entry which is preliminary data.</text>
</comment>
<organism evidence="1 2">
    <name type="scientific">Streptomyces graminearus</name>
    <dbReference type="NCBI Taxonomy" id="284030"/>
    <lineage>
        <taxon>Bacteria</taxon>
        <taxon>Bacillati</taxon>
        <taxon>Actinomycetota</taxon>
        <taxon>Actinomycetes</taxon>
        <taxon>Kitasatosporales</taxon>
        <taxon>Streptomycetaceae</taxon>
        <taxon>Streptomyces</taxon>
    </lineage>
</organism>
<reference evidence="2" key="1">
    <citation type="journal article" date="2019" name="Int. J. Syst. Evol. Microbiol.">
        <title>The Global Catalogue of Microorganisms (GCM) 10K type strain sequencing project: providing services to taxonomists for standard genome sequencing and annotation.</title>
        <authorList>
            <consortium name="The Broad Institute Genomics Platform"/>
            <consortium name="The Broad Institute Genome Sequencing Center for Infectious Disease"/>
            <person name="Wu L."/>
            <person name="Ma J."/>
        </authorList>
    </citation>
    <scope>NUCLEOTIDE SEQUENCE [LARGE SCALE GENOMIC DNA]</scope>
    <source>
        <strain evidence="2">JCM 6923</strain>
    </source>
</reference>
<sequence length="81" mass="9088">MIVRLRGRTLRMPPQRESIIWNPQVPGNVWVVPLENRLRLIVIVVVVLAVAPAPSGEGESRLWAAVDLTVGLCARYLHLRV</sequence>
<proteinExistence type="predicted"/>
<dbReference type="EMBL" id="BAAATL010000001">
    <property type="protein sequence ID" value="GAA2463962.1"/>
    <property type="molecule type" value="Genomic_DNA"/>
</dbReference>